<evidence type="ECO:0000256" key="5">
    <source>
        <dbReference type="ARBA" id="ARBA00022801"/>
    </source>
</evidence>
<keyword evidence="5" id="KW-0378">Hydrolase</keyword>
<dbReference type="GO" id="GO:0071555">
    <property type="term" value="P:cell wall organization"/>
    <property type="evidence" value="ECO:0007669"/>
    <property type="project" value="UniProtKB-UniRule"/>
</dbReference>
<name>A0A3D9BW65_9RHOB</name>
<feature type="region of interest" description="Disordered" evidence="10">
    <location>
        <begin position="115"/>
        <end position="134"/>
    </location>
</feature>
<dbReference type="CDD" id="cd16913">
    <property type="entry name" value="YkuD_like"/>
    <property type="match status" value="1"/>
</dbReference>
<dbReference type="AlphaFoldDB" id="A0A3D9BW65"/>
<evidence type="ECO:0000256" key="1">
    <source>
        <dbReference type="ARBA" id="ARBA00004752"/>
    </source>
</evidence>
<keyword evidence="4" id="KW-0808">Transferase</keyword>
<dbReference type="InterPro" id="IPR038063">
    <property type="entry name" value="Transpep_catalytic_dom"/>
</dbReference>
<evidence type="ECO:0000259" key="11">
    <source>
        <dbReference type="PROSITE" id="PS52029"/>
    </source>
</evidence>
<dbReference type="UniPathway" id="UPA00219"/>
<comment type="pathway">
    <text evidence="1 9">Cell wall biogenesis; peptidoglycan biosynthesis.</text>
</comment>
<dbReference type="GO" id="GO:0071972">
    <property type="term" value="F:peptidoglycan L,D-transpeptidase activity"/>
    <property type="evidence" value="ECO:0007669"/>
    <property type="project" value="TreeGrafter"/>
</dbReference>
<evidence type="ECO:0000256" key="10">
    <source>
        <dbReference type="SAM" id="MobiDB-lite"/>
    </source>
</evidence>
<comment type="similarity">
    <text evidence="2">Belongs to the YkuD family.</text>
</comment>
<dbReference type="SUPFAM" id="SSF141523">
    <property type="entry name" value="L,D-transpeptidase catalytic domain-like"/>
    <property type="match status" value="1"/>
</dbReference>
<dbReference type="Proteomes" id="UP000257131">
    <property type="component" value="Unassembled WGS sequence"/>
</dbReference>
<dbReference type="PANTHER" id="PTHR30582">
    <property type="entry name" value="L,D-TRANSPEPTIDASE"/>
    <property type="match status" value="1"/>
</dbReference>
<evidence type="ECO:0000256" key="7">
    <source>
        <dbReference type="ARBA" id="ARBA00022984"/>
    </source>
</evidence>
<dbReference type="PANTHER" id="PTHR30582:SF24">
    <property type="entry name" value="L,D-TRANSPEPTIDASE ERFK_SRFK-RELATED"/>
    <property type="match status" value="1"/>
</dbReference>
<feature type="active site" description="Proton donor/acceptor" evidence="9">
    <location>
        <position position="162"/>
    </location>
</feature>
<proteinExistence type="inferred from homology"/>
<dbReference type="Pfam" id="PF03734">
    <property type="entry name" value="YkuD"/>
    <property type="match status" value="1"/>
</dbReference>
<evidence type="ECO:0000313" key="12">
    <source>
        <dbReference type="EMBL" id="REC57770.1"/>
    </source>
</evidence>
<protein>
    <submittedName>
        <fullName evidence="12">L,D-transpeptidase</fullName>
    </submittedName>
</protein>
<evidence type="ECO:0000256" key="2">
    <source>
        <dbReference type="ARBA" id="ARBA00005992"/>
    </source>
</evidence>
<keyword evidence="6 9" id="KW-0133">Cell shape</keyword>
<feature type="domain" description="L,D-TPase catalytic" evidence="11">
    <location>
        <begin position="71"/>
        <end position="202"/>
    </location>
</feature>
<evidence type="ECO:0000256" key="4">
    <source>
        <dbReference type="ARBA" id="ARBA00022679"/>
    </source>
</evidence>
<keyword evidence="3" id="KW-0328">Glycosyltransferase</keyword>
<dbReference type="EMBL" id="QOHR01000005">
    <property type="protein sequence ID" value="REC57770.1"/>
    <property type="molecule type" value="Genomic_DNA"/>
</dbReference>
<sequence>MSGKRSVQILDRRAFLAGAAAALGAPAVAQQSQMPGSTEMETDPAEQGVRRNISSFRSLDWKPYFSDLTRGAILVDITSRALHYWSEDESVYRLYPTSVPLSEELTRRGRTRVTYKDPEPDWRPTPSMKERNPDWPDYVPPGPDNPLGTRALHLSWTYYRIHGTHDTRKIGRRSSNGCIGLYNRHIEELFEFAEVGTQVLLI</sequence>
<evidence type="ECO:0000313" key="13">
    <source>
        <dbReference type="Proteomes" id="UP000257131"/>
    </source>
</evidence>
<dbReference type="PROSITE" id="PS52029">
    <property type="entry name" value="LD_TPASE"/>
    <property type="match status" value="1"/>
</dbReference>
<dbReference type="InterPro" id="IPR005490">
    <property type="entry name" value="LD_TPept_cat_dom"/>
</dbReference>
<dbReference type="PROSITE" id="PS51318">
    <property type="entry name" value="TAT"/>
    <property type="match status" value="1"/>
</dbReference>
<keyword evidence="8 9" id="KW-0961">Cell wall biogenesis/degradation</keyword>
<dbReference type="GO" id="GO:0016757">
    <property type="term" value="F:glycosyltransferase activity"/>
    <property type="evidence" value="ECO:0007669"/>
    <property type="project" value="UniProtKB-KW"/>
</dbReference>
<dbReference type="InterPro" id="IPR006311">
    <property type="entry name" value="TAT_signal"/>
</dbReference>
<evidence type="ECO:0000256" key="8">
    <source>
        <dbReference type="ARBA" id="ARBA00023316"/>
    </source>
</evidence>
<evidence type="ECO:0000256" key="3">
    <source>
        <dbReference type="ARBA" id="ARBA00022676"/>
    </source>
</evidence>
<accession>A0A3D9BW65</accession>
<organism evidence="12 13">
    <name type="scientific">Rhodosalinus sediminis</name>
    <dbReference type="NCBI Taxonomy" id="1940533"/>
    <lineage>
        <taxon>Bacteria</taxon>
        <taxon>Pseudomonadati</taxon>
        <taxon>Pseudomonadota</taxon>
        <taxon>Alphaproteobacteria</taxon>
        <taxon>Rhodobacterales</taxon>
        <taxon>Paracoccaceae</taxon>
        <taxon>Rhodosalinus</taxon>
    </lineage>
</organism>
<keyword evidence="13" id="KW-1185">Reference proteome</keyword>
<dbReference type="GO" id="GO:0008360">
    <property type="term" value="P:regulation of cell shape"/>
    <property type="evidence" value="ECO:0007669"/>
    <property type="project" value="UniProtKB-UniRule"/>
</dbReference>
<feature type="region of interest" description="Disordered" evidence="10">
    <location>
        <begin position="28"/>
        <end position="48"/>
    </location>
</feature>
<reference evidence="12 13" key="1">
    <citation type="journal article" date="2017" name="Int. J. Syst. Evol. Microbiol.">
        <title>Rhodosalinus sediminis gen. nov., sp. nov., isolated from marine saltern.</title>
        <authorList>
            <person name="Guo L.Y."/>
            <person name="Ling S.K."/>
            <person name="Li C.M."/>
            <person name="Chen G.J."/>
            <person name="Du Z.J."/>
        </authorList>
    </citation>
    <scope>NUCLEOTIDE SEQUENCE [LARGE SCALE GENOMIC DNA]</scope>
    <source>
        <strain evidence="12 13">WDN1C137</strain>
    </source>
</reference>
<dbReference type="GO" id="GO:0005576">
    <property type="term" value="C:extracellular region"/>
    <property type="evidence" value="ECO:0007669"/>
    <property type="project" value="TreeGrafter"/>
</dbReference>
<gene>
    <name evidence="12" type="ORF">DRV84_06260</name>
</gene>
<evidence type="ECO:0000256" key="9">
    <source>
        <dbReference type="PROSITE-ProRule" id="PRU01373"/>
    </source>
</evidence>
<dbReference type="Gene3D" id="2.40.440.10">
    <property type="entry name" value="L,D-transpeptidase catalytic domain-like"/>
    <property type="match status" value="1"/>
</dbReference>
<dbReference type="GO" id="GO:0018104">
    <property type="term" value="P:peptidoglycan-protein cross-linking"/>
    <property type="evidence" value="ECO:0007669"/>
    <property type="project" value="TreeGrafter"/>
</dbReference>
<dbReference type="InterPro" id="IPR050979">
    <property type="entry name" value="LD-transpeptidase"/>
</dbReference>
<evidence type="ECO:0000256" key="6">
    <source>
        <dbReference type="ARBA" id="ARBA00022960"/>
    </source>
</evidence>
<feature type="active site" description="Nucleophile" evidence="9">
    <location>
        <position position="178"/>
    </location>
</feature>
<dbReference type="OrthoDB" id="9795305at2"/>
<dbReference type="RefSeq" id="WP_115979026.1">
    <property type="nucleotide sequence ID" value="NZ_QOHR01000005.1"/>
</dbReference>
<keyword evidence="7 9" id="KW-0573">Peptidoglycan synthesis</keyword>
<comment type="caution">
    <text evidence="12">The sequence shown here is derived from an EMBL/GenBank/DDBJ whole genome shotgun (WGS) entry which is preliminary data.</text>
</comment>